<dbReference type="InterPro" id="IPR027417">
    <property type="entry name" value="P-loop_NTPase"/>
</dbReference>
<keyword evidence="3" id="KW-1185">Reference proteome</keyword>
<gene>
    <name evidence="2" type="ORF">DI396_02715</name>
</gene>
<keyword evidence="2" id="KW-0808">Transferase</keyword>
<dbReference type="Pfam" id="PF07475">
    <property type="entry name" value="Hpr_kinase_C"/>
    <property type="match status" value="1"/>
</dbReference>
<dbReference type="EMBL" id="QFVT01000002">
    <property type="protein sequence ID" value="PYC48997.1"/>
    <property type="molecule type" value="Genomic_DNA"/>
</dbReference>
<dbReference type="GO" id="GO:0000155">
    <property type="term" value="F:phosphorelay sensor kinase activity"/>
    <property type="evidence" value="ECO:0007669"/>
    <property type="project" value="InterPro"/>
</dbReference>
<dbReference type="AlphaFoldDB" id="A0A2V4NR39"/>
<accession>A0A2V4NR39</accession>
<organism evidence="2 3">
    <name type="scientific">Litorivita pollutaquae</name>
    <dbReference type="NCBI Taxonomy" id="2200892"/>
    <lineage>
        <taxon>Bacteria</taxon>
        <taxon>Pseudomonadati</taxon>
        <taxon>Pseudomonadota</taxon>
        <taxon>Alphaproteobacteria</taxon>
        <taxon>Rhodobacterales</taxon>
        <taxon>Paracoccaceae</taxon>
        <taxon>Litorivita</taxon>
    </lineage>
</organism>
<protein>
    <submittedName>
        <fullName evidence="2">Serine kinase</fullName>
    </submittedName>
</protein>
<proteinExistence type="predicted"/>
<dbReference type="GO" id="GO:0005524">
    <property type="term" value="F:ATP binding"/>
    <property type="evidence" value="ECO:0007669"/>
    <property type="project" value="InterPro"/>
</dbReference>
<dbReference type="CDD" id="cd01918">
    <property type="entry name" value="HprK_C"/>
    <property type="match status" value="1"/>
</dbReference>
<dbReference type="GO" id="GO:0006109">
    <property type="term" value="P:regulation of carbohydrate metabolic process"/>
    <property type="evidence" value="ECO:0007669"/>
    <property type="project" value="InterPro"/>
</dbReference>
<keyword evidence="2" id="KW-0418">Kinase</keyword>
<dbReference type="InterPro" id="IPR011104">
    <property type="entry name" value="Hpr_kin/Pase_C"/>
</dbReference>
<dbReference type="Proteomes" id="UP000248012">
    <property type="component" value="Unassembled WGS sequence"/>
</dbReference>
<dbReference type="SUPFAM" id="SSF53795">
    <property type="entry name" value="PEP carboxykinase-like"/>
    <property type="match status" value="1"/>
</dbReference>
<dbReference type="OrthoDB" id="8326226at2"/>
<name>A0A2V4NR39_9RHOB</name>
<comment type="caution">
    <text evidence="2">The sequence shown here is derived from an EMBL/GenBank/DDBJ whole genome shotgun (WGS) entry which is preliminary data.</text>
</comment>
<sequence>MLSDGTGGGVTPAPAPQTCHASCVAYDGRAVLILGASGRGKSALALKLMALGAQLVADDRTVLTRQDMRVMADAPPNIRGRIEARFVGILNGRPAGASPLRLIVDLDQTEIDRLPPQRSKNLMGIALPLLHNSDTSHFPAAILQYLKAGRSD</sequence>
<reference evidence="2 3" key="1">
    <citation type="submission" date="2018-05" db="EMBL/GenBank/DDBJ databases">
        <title>Oceanovita maritima gen. nov., sp. nov., a marine bacterium in the family Rhodobacteraceae isolated from surface seawater of Lundu port Xiamen, China.</title>
        <authorList>
            <person name="Hetharua B.H."/>
            <person name="Min D."/>
            <person name="Liao H."/>
            <person name="Tian Y."/>
        </authorList>
    </citation>
    <scope>NUCLEOTIDE SEQUENCE [LARGE SCALE GENOMIC DNA]</scope>
    <source>
        <strain evidence="2 3">FSX-11</strain>
    </source>
</reference>
<evidence type="ECO:0000259" key="1">
    <source>
        <dbReference type="Pfam" id="PF07475"/>
    </source>
</evidence>
<evidence type="ECO:0000313" key="3">
    <source>
        <dbReference type="Proteomes" id="UP000248012"/>
    </source>
</evidence>
<dbReference type="Gene3D" id="3.40.50.300">
    <property type="entry name" value="P-loop containing nucleotide triphosphate hydrolases"/>
    <property type="match status" value="1"/>
</dbReference>
<evidence type="ECO:0000313" key="2">
    <source>
        <dbReference type="EMBL" id="PYC48997.1"/>
    </source>
</evidence>
<feature type="domain" description="HPr kinase/phosphorylase C-terminal" evidence="1">
    <location>
        <begin position="17"/>
        <end position="91"/>
    </location>
</feature>